<evidence type="ECO:0000259" key="3">
    <source>
        <dbReference type="Pfam" id="PF13511"/>
    </source>
</evidence>
<reference evidence="4 5" key="1">
    <citation type="submission" date="2020-10" db="EMBL/GenBank/DDBJ databases">
        <title>Phylogeny of dyella-like bacteria.</title>
        <authorList>
            <person name="Fu J."/>
        </authorList>
    </citation>
    <scope>NUCLEOTIDE SEQUENCE [LARGE SCALE GENOMIC DNA]</scope>
    <source>
        <strain evidence="4 5">Gsoil3046</strain>
    </source>
</reference>
<sequence>MTALHSLLSGCLLLAVIAPAAAGTVYKCTGAGGAVTYQDAPCPRTQQQQAIHLVDTQPTQPAPQPQEAAPDAAAPAPPPSAQPAPSTPLPVLYSCQRATDGKIYLSRNGDPQPYQAPFGVLGAVQAPLASVYGPGGGGGASAPELNRGKVTSGLVANNYVWVQDVCRELGPEETCDALQDEYDDNEHKLKQAFKSERAPFEQREAELQAQLANCGR</sequence>
<dbReference type="RefSeq" id="WP_404629899.1">
    <property type="nucleotide sequence ID" value="NZ_JADIKM010000001.1"/>
</dbReference>
<dbReference type="EMBL" id="JADIKM010000001">
    <property type="protein sequence ID" value="MFK2902780.1"/>
    <property type="molecule type" value="Genomic_DNA"/>
</dbReference>
<dbReference type="InterPro" id="IPR025392">
    <property type="entry name" value="DUF4124"/>
</dbReference>
<comment type="caution">
    <text evidence="4">The sequence shown here is derived from an EMBL/GenBank/DDBJ whole genome shotgun (WGS) entry which is preliminary data.</text>
</comment>
<evidence type="ECO:0000256" key="2">
    <source>
        <dbReference type="SAM" id="SignalP"/>
    </source>
</evidence>
<dbReference type="Pfam" id="PF13511">
    <property type="entry name" value="DUF4124"/>
    <property type="match status" value="1"/>
</dbReference>
<feature type="region of interest" description="Disordered" evidence="1">
    <location>
        <begin position="57"/>
        <end position="91"/>
    </location>
</feature>
<feature type="signal peptide" evidence="2">
    <location>
        <begin position="1"/>
        <end position="22"/>
    </location>
</feature>
<evidence type="ECO:0000313" key="5">
    <source>
        <dbReference type="Proteomes" id="UP001620460"/>
    </source>
</evidence>
<evidence type="ECO:0000313" key="4">
    <source>
        <dbReference type="EMBL" id="MFK2902780.1"/>
    </source>
</evidence>
<organism evidence="4 5">
    <name type="scientific">Dyella ginsengisoli</name>
    <dbReference type="NCBI Taxonomy" id="363848"/>
    <lineage>
        <taxon>Bacteria</taxon>
        <taxon>Pseudomonadati</taxon>
        <taxon>Pseudomonadota</taxon>
        <taxon>Gammaproteobacteria</taxon>
        <taxon>Lysobacterales</taxon>
        <taxon>Rhodanobacteraceae</taxon>
        <taxon>Dyella</taxon>
    </lineage>
</organism>
<protein>
    <submittedName>
        <fullName evidence="4">DUF4124 domain-containing protein</fullName>
    </submittedName>
</protein>
<gene>
    <name evidence="4" type="ORF">ISP17_02300</name>
</gene>
<evidence type="ECO:0000256" key="1">
    <source>
        <dbReference type="SAM" id="MobiDB-lite"/>
    </source>
</evidence>
<accession>A0ABW8JSS5</accession>
<keyword evidence="5" id="KW-1185">Reference proteome</keyword>
<feature type="domain" description="DUF4124" evidence="3">
    <location>
        <begin position="12"/>
        <end position="68"/>
    </location>
</feature>
<dbReference type="Proteomes" id="UP001620460">
    <property type="component" value="Unassembled WGS sequence"/>
</dbReference>
<keyword evidence="2" id="KW-0732">Signal</keyword>
<proteinExistence type="predicted"/>
<feature type="chain" id="PRO_5045301954" evidence="2">
    <location>
        <begin position="23"/>
        <end position="216"/>
    </location>
</feature>
<feature type="compositionally biased region" description="Low complexity" evidence="1">
    <location>
        <begin position="65"/>
        <end position="74"/>
    </location>
</feature>
<name>A0ABW8JSS5_9GAMM</name>
<feature type="compositionally biased region" description="Pro residues" evidence="1">
    <location>
        <begin position="75"/>
        <end position="88"/>
    </location>
</feature>